<dbReference type="EMBL" id="LGSR01000006">
    <property type="protein sequence ID" value="KOS21950.1"/>
    <property type="molecule type" value="Genomic_DNA"/>
</dbReference>
<gene>
    <name evidence="1" type="ORF">ESCO_001658</name>
</gene>
<accession>A0A0M8N840</accession>
<organism evidence="1 2">
    <name type="scientific">Escovopsis weberi</name>
    <dbReference type="NCBI Taxonomy" id="150374"/>
    <lineage>
        <taxon>Eukaryota</taxon>
        <taxon>Fungi</taxon>
        <taxon>Dikarya</taxon>
        <taxon>Ascomycota</taxon>
        <taxon>Pezizomycotina</taxon>
        <taxon>Sordariomycetes</taxon>
        <taxon>Hypocreomycetidae</taxon>
        <taxon>Hypocreales</taxon>
        <taxon>Hypocreaceae</taxon>
        <taxon>Escovopsis</taxon>
    </lineage>
</organism>
<reference evidence="1 2" key="1">
    <citation type="submission" date="2015-07" db="EMBL/GenBank/DDBJ databases">
        <title>The genome of the fungus Escovopsis weberi, a specialized disease agent of ant agriculture.</title>
        <authorList>
            <person name="de Man T.J."/>
            <person name="Stajich J.E."/>
            <person name="Kubicek C.P."/>
            <person name="Chenthamara K."/>
            <person name="Atanasova L."/>
            <person name="Druzhinina I.S."/>
            <person name="Birnbaum S."/>
            <person name="Barribeau S.M."/>
            <person name="Teiling C."/>
            <person name="Suen G."/>
            <person name="Currie C."/>
            <person name="Gerardo N.M."/>
        </authorList>
    </citation>
    <scope>NUCLEOTIDE SEQUENCE [LARGE SCALE GENOMIC DNA]</scope>
</reference>
<keyword evidence="2" id="KW-1185">Reference proteome</keyword>
<name>A0A0M8N840_ESCWE</name>
<dbReference type="Proteomes" id="UP000053831">
    <property type="component" value="Unassembled WGS sequence"/>
</dbReference>
<protein>
    <submittedName>
        <fullName evidence="1">Uncharacterized protein</fullName>
    </submittedName>
</protein>
<evidence type="ECO:0000313" key="1">
    <source>
        <dbReference type="EMBL" id="KOS21950.1"/>
    </source>
</evidence>
<dbReference type="OrthoDB" id="4867305at2759"/>
<dbReference type="AlphaFoldDB" id="A0A0M8N840"/>
<comment type="caution">
    <text evidence="1">The sequence shown here is derived from an EMBL/GenBank/DDBJ whole genome shotgun (WGS) entry which is preliminary data.</text>
</comment>
<proteinExistence type="predicted"/>
<evidence type="ECO:0000313" key="2">
    <source>
        <dbReference type="Proteomes" id="UP000053831"/>
    </source>
</evidence>
<sequence length="291" mass="32754">MSAARLPPALEVFPTLAKFPALNPRRLHQIPIGCRGGEDASLADLRRSALHIYHDLGVLVFAGCSAAQVHRIGDVLRQVVTWGGPGGIVSMLHDRTVKFYKATEAADAVGILKLEAVMRLAKARIKEQLKERVEGMRPAVKGIHTRDIEIVVPGGPQPSGIVHQTLSGPRRLPVESWTALSINNKTGHLVGEIRFFTAGAGEYLGGATIKYLMFRRDSDDEPSAPFWAHGRIPERMRREPQLVRERMDKVLDRALQPLWEMERDVWGNRADELARSRAREKERKEWERMRM</sequence>